<evidence type="ECO:0008006" key="3">
    <source>
        <dbReference type="Google" id="ProtNLM"/>
    </source>
</evidence>
<reference evidence="1 2" key="1">
    <citation type="submission" date="2014-02" db="EMBL/GenBank/DDBJ databases">
        <title>Expanding our view of genomic diversity in Candidatus Accumulibacter clades.</title>
        <authorList>
            <person name="Skennerton C.T."/>
            <person name="Barr J.J."/>
            <person name="Slater F.R."/>
            <person name="Bond P.L."/>
            <person name="Tyson G.W."/>
        </authorList>
    </citation>
    <scope>NUCLEOTIDE SEQUENCE [LARGE SCALE GENOMIC DNA]</scope>
    <source>
        <strain evidence="2">BA-91</strain>
    </source>
</reference>
<dbReference type="EMBL" id="JDVG02000711">
    <property type="protein sequence ID" value="KFB70357.1"/>
    <property type="molecule type" value="Genomic_DNA"/>
</dbReference>
<sequence>MSSRLSYQGSPIGQLPIYDPGKLGGMLNMTAFAVGQLKGDDISYGNLRAERIIGRLPLGLRGDMRLGFALEAAKVGTPYTETNLKGWINSTAIYLGGETPLGPVYLGYGYSTSGSSGGYSNLYLFLGTP</sequence>
<accession>A0A084Y6L3</accession>
<organism evidence="1 2">
    <name type="scientific">Candidatus Accumulibacter phosphatis</name>
    <dbReference type="NCBI Taxonomy" id="327160"/>
    <lineage>
        <taxon>Bacteria</taxon>
        <taxon>Pseudomonadati</taxon>
        <taxon>Pseudomonadota</taxon>
        <taxon>Betaproteobacteria</taxon>
        <taxon>Candidatus Accumulibacter</taxon>
    </lineage>
</organism>
<evidence type="ECO:0000313" key="2">
    <source>
        <dbReference type="Proteomes" id="UP000020077"/>
    </source>
</evidence>
<comment type="caution">
    <text evidence="1">The sequence shown here is derived from an EMBL/GenBank/DDBJ whole genome shotgun (WGS) entry which is preliminary data.</text>
</comment>
<gene>
    <name evidence="1" type="ORF">AW09_004532</name>
</gene>
<proteinExistence type="predicted"/>
<dbReference type="Proteomes" id="UP000020077">
    <property type="component" value="Unassembled WGS sequence"/>
</dbReference>
<name>A0A084Y6L3_9PROT</name>
<protein>
    <recommendedName>
        <fullName evidence="3">Patatin</fullName>
    </recommendedName>
</protein>
<dbReference type="AlphaFoldDB" id="A0A084Y6L3"/>
<evidence type="ECO:0000313" key="1">
    <source>
        <dbReference type="EMBL" id="KFB70357.1"/>
    </source>
</evidence>